<dbReference type="Proteomes" id="UP000646827">
    <property type="component" value="Unassembled WGS sequence"/>
</dbReference>
<reference evidence="2 3" key="1">
    <citation type="submission" date="2020-12" db="EMBL/GenBank/DDBJ databases">
        <title>Metabolic potential, ecology and presence of endohyphal bacteria is reflected in genomic diversity of Mucoromycotina.</title>
        <authorList>
            <person name="Muszewska A."/>
            <person name="Okrasinska A."/>
            <person name="Steczkiewicz K."/>
            <person name="Drgas O."/>
            <person name="Orlowska M."/>
            <person name="Perlinska-Lenart U."/>
            <person name="Aleksandrzak-Piekarczyk T."/>
            <person name="Szatraj K."/>
            <person name="Zielenkiewicz U."/>
            <person name="Pilsyk S."/>
            <person name="Malc E."/>
            <person name="Mieczkowski P."/>
            <person name="Kruszewska J.S."/>
            <person name="Biernat P."/>
            <person name="Pawlowska J."/>
        </authorList>
    </citation>
    <scope>NUCLEOTIDE SEQUENCE [LARGE SCALE GENOMIC DNA]</scope>
    <source>
        <strain evidence="2 3">CBS 142.35</strain>
    </source>
</reference>
<evidence type="ECO:0000256" key="1">
    <source>
        <dbReference type="SAM" id="MobiDB-lite"/>
    </source>
</evidence>
<comment type="caution">
    <text evidence="2">The sequence shown here is derived from an EMBL/GenBank/DDBJ whole genome shotgun (WGS) entry which is preliminary data.</text>
</comment>
<gene>
    <name evidence="2" type="ORF">INT45_007765</name>
</gene>
<dbReference type="AlphaFoldDB" id="A0A8H7RME0"/>
<keyword evidence="3" id="KW-1185">Reference proteome</keyword>
<name>A0A8H7RME0_9FUNG</name>
<feature type="region of interest" description="Disordered" evidence="1">
    <location>
        <begin position="21"/>
        <end position="40"/>
    </location>
</feature>
<feature type="non-terminal residue" evidence="2">
    <location>
        <position position="65"/>
    </location>
</feature>
<dbReference type="EMBL" id="JAEPRB010000664">
    <property type="protein sequence ID" value="KAG2213707.1"/>
    <property type="molecule type" value="Genomic_DNA"/>
</dbReference>
<accession>A0A8H7RME0</accession>
<proteinExistence type="predicted"/>
<evidence type="ECO:0000313" key="2">
    <source>
        <dbReference type="EMBL" id="KAG2213707.1"/>
    </source>
</evidence>
<organism evidence="2 3">
    <name type="scientific">Circinella minor</name>
    <dbReference type="NCBI Taxonomy" id="1195481"/>
    <lineage>
        <taxon>Eukaryota</taxon>
        <taxon>Fungi</taxon>
        <taxon>Fungi incertae sedis</taxon>
        <taxon>Mucoromycota</taxon>
        <taxon>Mucoromycotina</taxon>
        <taxon>Mucoromycetes</taxon>
        <taxon>Mucorales</taxon>
        <taxon>Lichtheimiaceae</taxon>
        <taxon>Circinella</taxon>
    </lineage>
</organism>
<sequence>MGPLTKQQKRVREQLKYSTNGHFTKLPHTEENNVTETSNNSEILLEDDFQILTTLEVDEAPELDE</sequence>
<evidence type="ECO:0000313" key="3">
    <source>
        <dbReference type="Proteomes" id="UP000646827"/>
    </source>
</evidence>
<protein>
    <submittedName>
        <fullName evidence="2">Uncharacterized protein</fullName>
    </submittedName>
</protein>